<dbReference type="Proteomes" id="UP000274920">
    <property type="component" value="Unassembled WGS sequence"/>
</dbReference>
<keyword evidence="1" id="KW-0812">Transmembrane</keyword>
<dbReference type="PANTHER" id="PTHR37305:SF1">
    <property type="entry name" value="MEMBRANE PROTEIN"/>
    <property type="match status" value="1"/>
</dbReference>
<feature type="transmembrane region" description="Helical" evidence="1">
    <location>
        <begin position="278"/>
        <end position="296"/>
    </location>
</feature>
<feature type="transmembrane region" description="Helical" evidence="1">
    <location>
        <begin position="133"/>
        <end position="161"/>
    </location>
</feature>
<accession>A0A3R8L0A5</accession>
<protein>
    <submittedName>
        <fullName evidence="2">Uncharacterized protein</fullName>
    </submittedName>
</protein>
<evidence type="ECO:0000313" key="2">
    <source>
        <dbReference type="EMBL" id="RRK35591.1"/>
    </source>
</evidence>
<evidence type="ECO:0000256" key="1">
    <source>
        <dbReference type="SAM" id="Phobius"/>
    </source>
</evidence>
<comment type="caution">
    <text evidence="2">The sequence shown here is derived from an EMBL/GenBank/DDBJ whole genome shotgun (WGS) entry which is preliminary data.</text>
</comment>
<evidence type="ECO:0000313" key="3">
    <source>
        <dbReference type="Proteomes" id="UP000274920"/>
    </source>
</evidence>
<gene>
    <name evidence="2" type="ORF">EBB54_29865</name>
</gene>
<feature type="transmembrane region" description="Helical" evidence="1">
    <location>
        <begin position="220"/>
        <end position="246"/>
    </location>
</feature>
<proteinExistence type="predicted"/>
<keyword evidence="1" id="KW-1133">Transmembrane helix</keyword>
<dbReference type="AlphaFoldDB" id="A0A3R8L0A5"/>
<name>A0A3R8L0A5_9FIRM</name>
<keyword evidence="1" id="KW-0472">Membrane</keyword>
<reference evidence="2" key="1">
    <citation type="submission" date="2018-10" db="EMBL/GenBank/DDBJ databases">
        <title>Schaedlerella arabinophila gen. nov. sp. nov., isolated from the mouse intestinal tract and comparative analysis with the genome of the closely related altered Schaedler flora strain ASF502.</title>
        <authorList>
            <person name="Miyake S."/>
            <person name="Soh M."/>
            <person name="Seedorf H."/>
        </authorList>
    </citation>
    <scope>NUCLEOTIDE SEQUENCE [LARGE SCALE GENOMIC DNA]</scope>
    <source>
        <strain evidence="2">DSM 106076</strain>
    </source>
</reference>
<feature type="transmembrane region" description="Helical" evidence="1">
    <location>
        <begin position="90"/>
        <end position="112"/>
    </location>
</feature>
<sequence>MPRKDLYDLIARAYDNWAGTETIAVFQENLGRDFYQARREAGKAYTARLEMQGVVTAEEAAYWNARNASVEEYSYGYRKGWECVLNNMPWGILIMMIVCVGTAPVFAGEYQSKCDSLFLCMKYGKNRLPMAKIIAAWLYASLVYLGITLLWSGVILLYLGAQGWELPVQLLRASSAPASYNVTFGQAFLLELLLGYVLTLSIMAVTLWMSSVFKNPYGVIVAAFLLLIVPTFLLLAGQGYVLYHILSLLPAKIMDFTFFDYTAYSVGGKVLSCLSADLIVNGAAAVLFSAAGYGMFRRHQVNQ</sequence>
<keyword evidence="3" id="KW-1185">Reference proteome</keyword>
<dbReference type="EMBL" id="RHJS01000002">
    <property type="protein sequence ID" value="RRK35591.1"/>
    <property type="molecule type" value="Genomic_DNA"/>
</dbReference>
<organism evidence="2 3">
    <name type="scientific">Schaedlerella arabinosiphila</name>
    <dbReference type="NCBI Taxonomy" id="2044587"/>
    <lineage>
        <taxon>Bacteria</taxon>
        <taxon>Bacillati</taxon>
        <taxon>Bacillota</taxon>
        <taxon>Clostridia</taxon>
        <taxon>Lachnospirales</taxon>
        <taxon>Lachnospiraceae</taxon>
        <taxon>Schaedlerella</taxon>
    </lineage>
</organism>
<dbReference type="PANTHER" id="PTHR37305">
    <property type="entry name" value="INTEGRAL MEMBRANE PROTEIN-RELATED"/>
    <property type="match status" value="1"/>
</dbReference>
<feature type="transmembrane region" description="Helical" evidence="1">
    <location>
        <begin position="187"/>
        <end position="208"/>
    </location>
</feature>